<proteinExistence type="predicted"/>
<evidence type="ECO:0000313" key="2">
    <source>
        <dbReference type="Proteomes" id="UP000810171"/>
    </source>
</evidence>
<keyword evidence="2" id="KW-1185">Reference proteome</keyword>
<dbReference type="Proteomes" id="UP000810171">
    <property type="component" value="Unassembled WGS sequence"/>
</dbReference>
<gene>
    <name evidence="1" type="ORF">H9C73_15225</name>
</gene>
<dbReference type="EMBL" id="JACVEW010000033">
    <property type="protein sequence ID" value="MBP0050078.1"/>
    <property type="molecule type" value="Genomic_DNA"/>
</dbReference>
<protein>
    <recommendedName>
        <fullName evidence="3">BTB domain-containing protein</fullName>
    </recommendedName>
</protein>
<sequence length="297" mass="34441">MSNTSDIIDFSSYVPGSEAHVDKGKIIDVNKSLLSIKDNERITHEHVAFINFYPVLSVLWKKYQENVGWPEEYYFIQIEKGPVAVLNQMCIPSNKFNVTFFSIFRLDIISNNQIELIRFLLKDNKAVDLIVNSDKKYISIFSISILCAVSSIDKSVFKELLEMDHQRVIEIILSWYIENYRFICMDRYISFKDYFENLCAHKLSCKAVKSVNNFMSVVIYKDAPSLSVRVILDKLNILMSCFMVEEMTVYLNNDDIKWVQLIGFCVESNFEHCPNIGIEFSNDQSDDALVTIDLKMS</sequence>
<dbReference type="RefSeq" id="WP_209288763.1">
    <property type="nucleotide sequence ID" value="NZ_JACVEW010000033.1"/>
</dbReference>
<reference evidence="1 2" key="1">
    <citation type="submission" date="2020-09" db="EMBL/GenBank/DDBJ databases">
        <authorList>
            <person name="Tanuku N.R.S."/>
        </authorList>
    </citation>
    <scope>NUCLEOTIDE SEQUENCE [LARGE SCALE GENOMIC DNA]</scope>
    <source>
        <strain evidence="1 2">AK62</strain>
    </source>
</reference>
<evidence type="ECO:0000313" key="1">
    <source>
        <dbReference type="EMBL" id="MBP0050078.1"/>
    </source>
</evidence>
<accession>A0ABS3ZEE1</accession>
<comment type="caution">
    <text evidence="1">The sequence shown here is derived from an EMBL/GenBank/DDBJ whole genome shotgun (WGS) entry which is preliminary data.</text>
</comment>
<organism evidence="1 2">
    <name type="scientific">Marinobacterium alkalitolerans</name>
    <dbReference type="NCBI Taxonomy" id="1542925"/>
    <lineage>
        <taxon>Bacteria</taxon>
        <taxon>Pseudomonadati</taxon>
        <taxon>Pseudomonadota</taxon>
        <taxon>Gammaproteobacteria</taxon>
        <taxon>Oceanospirillales</taxon>
        <taxon>Oceanospirillaceae</taxon>
        <taxon>Marinobacterium</taxon>
    </lineage>
</organism>
<evidence type="ECO:0008006" key="3">
    <source>
        <dbReference type="Google" id="ProtNLM"/>
    </source>
</evidence>
<name>A0ABS3ZEE1_9GAMM</name>